<accession>A0A8S5S5I8</accession>
<proteinExistence type="predicted"/>
<sequence length="126" mass="14616">MKMAMKDGMLRIIEADVTQAAIIKSWGKMKYSRVNQMYEGQVSAELLNRLATLVRLPASIEKIRQQMNTVQEAVDHERVREDPKPLYKYPVTKPLYQHQVRAANMALLTFGMIEPEKENEDNDHQN</sequence>
<name>A0A8S5S5I8_9CAUD</name>
<protein>
    <submittedName>
        <fullName evidence="1">Uncharacterized protein</fullName>
    </submittedName>
</protein>
<organism evidence="1">
    <name type="scientific">Caudovirales sp. ctaix4</name>
    <dbReference type="NCBI Taxonomy" id="2827635"/>
    <lineage>
        <taxon>Viruses</taxon>
        <taxon>Duplodnaviria</taxon>
        <taxon>Heunggongvirae</taxon>
        <taxon>Uroviricota</taxon>
        <taxon>Caudoviricetes</taxon>
    </lineage>
</organism>
<evidence type="ECO:0000313" key="1">
    <source>
        <dbReference type="EMBL" id="DAF46190.1"/>
    </source>
</evidence>
<dbReference type="EMBL" id="BK032533">
    <property type="protein sequence ID" value="DAF46190.1"/>
    <property type="molecule type" value="Genomic_DNA"/>
</dbReference>
<reference evidence="1" key="1">
    <citation type="journal article" date="2021" name="Proc. Natl. Acad. Sci. U.S.A.">
        <title>A Catalog of Tens of Thousands of Viruses from Human Metagenomes Reveals Hidden Associations with Chronic Diseases.</title>
        <authorList>
            <person name="Tisza M.J."/>
            <person name="Buck C.B."/>
        </authorList>
    </citation>
    <scope>NUCLEOTIDE SEQUENCE</scope>
    <source>
        <strain evidence="1">Ctaix4</strain>
    </source>
</reference>